<dbReference type="InterPro" id="IPR037103">
    <property type="entry name" value="Tubulin/FtsZ-like_C"/>
</dbReference>
<dbReference type="InterPro" id="IPR003008">
    <property type="entry name" value="Tubulin_FtsZ_GTPase"/>
</dbReference>
<dbReference type="GO" id="GO:0005525">
    <property type="term" value="F:GTP binding"/>
    <property type="evidence" value="ECO:0007669"/>
    <property type="project" value="UniProtKB-UniRule"/>
</dbReference>
<dbReference type="InterPro" id="IPR018316">
    <property type="entry name" value="Tubulin/FtsZ_2-layer-sand-dom"/>
</dbReference>
<dbReference type="InterPro" id="IPR036525">
    <property type="entry name" value="Tubulin/FtsZ_GTPase_sf"/>
</dbReference>
<evidence type="ECO:0000256" key="1">
    <source>
        <dbReference type="ARBA" id="ARBA00004079"/>
    </source>
</evidence>
<dbReference type="AlphaFoldDB" id="A0ABD3NSC3"/>
<keyword evidence="4" id="KW-0963">Cytoplasm</keyword>
<accession>A0ABD3NSC3</accession>
<evidence type="ECO:0000259" key="11">
    <source>
        <dbReference type="SMART" id="SM00864"/>
    </source>
</evidence>
<evidence type="ECO:0000313" key="14">
    <source>
        <dbReference type="Proteomes" id="UP001530315"/>
    </source>
</evidence>
<dbReference type="InterPro" id="IPR017975">
    <property type="entry name" value="Tubulin_CS"/>
</dbReference>
<dbReference type="PRINTS" id="PR01164">
    <property type="entry name" value="GAMMATUBULIN"/>
</dbReference>
<comment type="function">
    <text evidence="9">Tubulin is the major constituent of microtubules, protein filaments consisting of alpha- and beta-tubulin heterodimers. Gamma-tubulin is a key component of the gamma-tubulin ring complex (gTuRC) which mediates microtubule nucleation. The gTuRC regulates the minus-end nucleation of alpha-beta tubulin heterodimers that grow into microtubule protafilaments, a critical step in centrosome duplication and spindle formation.</text>
</comment>
<feature type="domain" description="Tubulin/FtsZ 2-layer sandwich" evidence="12">
    <location>
        <begin position="281"/>
        <end position="444"/>
    </location>
</feature>
<keyword evidence="5 9" id="KW-0493">Microtubule</keyword>
<dbReference type="FunFam" id="3.30.1330.20:FF:000003">
    <property type="entry name" value="Tubulin gamma chain"/>
    <property type="match status" value="1"/>
</dbReference>
<evidence type="ECO:0000256" key="7">
    <source>
        <dbReference type="ARBA" id="ARBA00023134"/>
    </source>
</evidence>
<dbReference type="SUPFAM" id="SSF55307">
    <property type="entry name" value="Tubulin C-terminal domain-like"/>
    <property type="match status" value="1"/>
</dbReference>
<organism evidence="13 14">
    <name type="scientific">Stephanodiscus triporus</name>
    <dbReference type="NCBI Taxonomy" id="2934178"/>
    <lineage>
        <taxon>Eukaryota</taxon>
        <taxon>Sar</taxon>
        <taxon>Stramenopiles</taxon>
        <taxon>Ochrophyta</taxon>
        <taxon>Bacillariophyta</taxon>
        <taxon>Coscinodiscophyceae</taxon>
        <taxon>Thalassiosirophycidae</taxon>
        <taxon>Stephanodiscales</taxon>
        <taxon>Stephanodiscaceae</taxon>
        <taxon>Stephanodiscus</taxon>
    </lineage>
</organism>
<evidence type="ECO:0000256" key="2">
    <source>
        <dbReference type="ARBA" id="ARBA00004300"/>
    </source>
</evidence>
<keyword evidence="6 9" id="KW-0547">Nucleotide-binding</keyword>
<evidence type="ECO:0000256" key="6">
    <source>
        <dbReference type="ARBA" id="ARBA00022741"/>
    </source>
</evidence>
<comment type="function">
    <text evidence="1">Tubulin is the major constituent of microtubules. The gamma chain is found at microtubule organizing centers (MTOC) such as the spindle poles or the centrosome, suggesting that it is involved in the minus-end nucleation of microtubule assembly.</text>
</comment>
<dbReference type="PANTHER" id="PTHR11588">
    <property type="entry name" value="TUBULIN"/>
    <property type="match status" value="1"/>
</dbReference>
<dbReference type="SMART" id="SM00864">
    <property type="entry name" value="Tubulin"/>
    <property type="match status" value="1"/>
</dbReference>
<dbReference type="InterPro" id="IPR000217">
    <property type="entry name" value="Tubulin"/>
</dbReference>
<evidence type="ECO:0000256" key="5">
    <source>
        <dbReference type="ARBA" id="ARBA00022701"/>
    </source>
</evidence>
<name>A0ABD3NSC3_9STRA</name>
<dbReference type="Gene3D" id="1.10.287.600">
    <property type="entry name" value="Helix hairpin bin"/>
    <property type="match status" value="1"/>
</dbReference>
<feature type="region of interest" description="Disordered" evidence="10">
    <location>
        <begin position="36"/>
        <end position="68"/>
    </location>
</feature>
<comment type="caution">
    <text evidence="13">The sequence shown here is derived from an EMBL/GenBank/DDBJ whole genome shotgun (WGS) entry which is preliminary data.</text>
</comment>
<dbReference type="InterPro" id="IPR002454">
    <property type="entry name" value="Gamma_tubulin"/>
</dbReference>
<dbReference type="InterPro" id="IPR008280">
    <property type="entry name" value="Tub_FtsZ_C"/>
</dbReference>
<evidence type="ECO:0000259" key="12">
    <source>
        <dbReference type="SMART" id="SM00865"/>
    </source>
</evidence>
<dbReference type="Pfam" id="PF03953">
    <property type="entry name" value="Tubulin_C"/>
    <property type="match status" value="1"/>
</dbReference>
<dbReference type="EMBL" id="JALLAZ020001191">
    <property type="protein sequence ID" value="KAL3778970.1"/>
    <property type="molecule type" value="Genomic_DNA"/>
</dbReference>
<dbReference type="FunFam" id="1.10.287.600:FF:000004">
    <property type="entry name" value="Tubulin gamma chain"/>
    <property type="match status" value="1"/>
</dbReference>
<keyword evidence="8" id="KW-0206">Cytoskeleton</keyword>
<gene>
    <name evidence="13" type="ORF">ACHAW5_006274</name>
</gene>
<evidence type="ECO:0000256" key="4">
    <source>
        <dbReference type="ARBA" id="ARBA00022490"/>
    </source>
</evidence>
<evidence type="ECO:0000256" key="3">
    <source>
        <dbReference type="ARBA" id="ARBA00009636"/>
    </source>
</evidence>
<comment type="similarity">
    <text evidence="3 9">Belongs to the tubulin family.</text>
</comment>
<reference evidence="13 14" key="1">
    <citation type="submission" date="2024-10" db="EMBL/GenBank/DDBJ databases">
        <title>Updated reference genomes for cyclostephanoid diatoms.</title>
        <authorList>
            <person name="Roberts W.R."/>
            <person name="Alverson A.J."/>
        </authorList>
    </citation>
    <scope>NUCLEOTIDE SEQUENCE [LARGE SCALE GENOMIC DNA]</scope>
    <source>
        <strain evidence="13 14">AJA276-08</strain>
    </source>
</reference>
<evidence type="ECO:0000256" key="8">
    <source>
        <dbReference type="ARBA" id="ARBA00023212"/>
    </source>
</evidence>
<dbReference type="Pfam" id="PF00091">
    <property type="entry name" value="Tubulin"/>
    <property type="match status" value="1"/>
</dbReference>
<dbReference type="GO" id="GO:0005813">
    <property type="term" value="C:centrosome"/>
    <property type="evidence" value="ECO:0007669"/>
    <property type="project" value="UniProtKB-SubCell"/>
</dbReference>
<dbReference type="SUPFAM" id="SSF52490">
    <property type="entry name" value="Tubulin nucleotide-binding domain-like"/>
    <property type="match status" value="1"/>
</dbReference>
<sequence length="512" mass="57223">MPREIITLQVGQCGNQIGGEFWKQLCLEHGIQPDGLARDVPPPTTANDDATNEPVASFSSPSPGGGAVGRRHFIDDRKDVFFYQSDDDHYIPRALLIDLEPRVVNKLTHQGAYRNLFNEENVFIAQDGGGAGNNWASGFRQGEQHHEAVMDMIDRESDNSDSLEGFVMCHSIAGGTGSGMGSYLLEALNDHFPKKLVQTYSVFPNWTENQSDVVVQPYNSVLTLKRLTLNADAVVVLDNTALNRIAVDRLKIETPTVEQLNSLVATIMAASTTTLRYPGYMNNDLIGLLASLIPTPRCHFLMTGYTPLTIEDYYQNPASPAAGGPTCRTGARSASVRKTTVLDVMRRLCQPDNIMVSADTRKPSSCYISMLNIIQGNDVEPTQIHKALQRMRERQTIKFIPWGPASIQVALARKSPFLSSTNKVSGFMLANHTSMAELFDRLLNQYDKIRRRNAFLDNYRREPMFRDNLDEFDSARETVQCLVDEYRACERKDYVDYDYDTARGNGGDVLEE</sequence>
<dbReference type="SMART" id="SM00865">
    <property type="entry name" value="Tubulin_C"/>
    <property type="match status" value="1"/>
</dbReference>
<dbReference type="PROSITE" id="PS00227">
    <property type="entry name" value="TUBULIN"/>
    <property type="match status" value="1"/>
</dbReference>
<keyword evidence="14" id="KW-1185">Reference proteome</keyword>
<evidence type="ECO:0000313" key="13">
    <source>
        <dbReference type="EMBL" id="KAL3778970.1"/>
    </source>
</evidence>
<dbReference type="PRINTS" id="PR01161">
    <property type="entry name" value="TUBULIN"/>
</dbReference>
<dbReference type="Proteomes" id="UP001530315">
    <property type="component" value="Unassembled WGS sequence"/>
</dbReference>
<protein>
    <recommendedName>
        <fullName evidence="9">Tubulin gamma chain</fullName>
    </recommendedName>
</protein>
<dbReference type="CDD" id="cd02188">
    <property type="entry name" value="gamma_tubulin"/>
    <property type="match status" value="1"/>
</dbReference>
<dbReference type="Gene3D" id="3.40.50.1440">
    <property type="entry name" value="Tubulin/FtsZ, GTPase domain"/>
    <property type="match status" value="1"/>
</dbReference>
<feature type="domain" description="Tubulin/FtsZ GTPase" evidence="11">
    <location>
        <begin position="78"/>
        <end position="279"/>
    </location>
</feature>
<keyword evidence="7 9" id="KW-0342">GTP-binding</keyword>
<dbReference type="InterPro" id="IPR023123">
    <property type="entry name" value="Tubulin_C"/>
</dbReference>
<proteinExistence type="inferred from homology"/>
<dbReference type="Gene3D" id="3.30.1330.20">
    <property type="entry name" value="Tubulin/FtsZ, C-terminal domain"/>
    <property type="match status" value="1"/>
</dbReference>
<dbReference type="GO" id="GO:0005874">
    <property type="term" value="C:microtubule"/>
    <property type="evidence" value="ECO:0007669"/>
    <property type="project" value="UniProtKB-KW"/>
</dbReference>
<comment type="subcellular location">
    <subcellularLocation>
        <location evidence="2">Cytoplasm</location>
        <location evidence="2">Cytoskeleton</location>
        <location evidence="2">Microtubule organizing center</location>
        <location evidence="2">Centrosome</location>
    </subcellularLocation>
</comment>
<evidence type="ECO:0000256" key="10">
    <source>
        <dbReference type="SAM" id="MobiDB-lite"/>
    </source>
</evidence>
<evidence type="ECO:0000256" key="9">
    <source>
        <dbReference type="RuleBase" id="RU000352"/>
    </source>
</evidence>